<evidence type="ECO:0000256" key="2">
    <source>
        <dbReference type="SAM" id="Phobius"/>
    </source>
</evidence>
<sequence length="363" mass="38613">MNQASRETGDVTPAFYDPYHPANNAMKEVVTPDHAEVNQSYRTDPEPVPQTGATGSSDWRFSPAKSPTVASPNQPWQPEQVQSRAGKERKVCGVGMATFVLAIALLIVLLAAAVGGGVGGSMAANTARELDECKSNLNQQSSSPTTSQPPSSSPIPTGGAENCGNQTAIQLGPKGGMVVPVQGVTVELNCPDINNSQMYAAVGGRQSIFRPSCGIDYNGNDIGGAIAYSFQDCLWACAAMNYFSKNNNCLAVTFHAALSNSVSRNQINCFLKNTTSNRQTESSVPVTDVPKFSRSVAPSLKSRPLKDSANSNPVLGVQVFDRIPPRDRHNFITSQHHHKRLGEESRTGNCPCLYTSNPGAPSS</sequence>
<keyword evidence="2" id="KW-1133">Transmembrane helix</keyword>
<name>L7J3W3_PYRO1</name>
<accession>L7J3W3</accession>
<evidence type="ECO:0000256" key="1">
    <source>
        <dbReference type="SAM" id="MobiDB-lite"/>
    </source>
</evidence>
<keyword evidence="2" id="KW-0812">Transmembrane</keyword>
<feature type="compositionally biased region" description="Polar residues" evidence="1">
    <location>
        <begin position="354"/>
        <end position="363"/>
    </location>
</feature>
<feature type="region of interest" description="Disordered" evidence="1">
    <location>
        <begin position="134"/>
        <end position="159"/>
    </location>
</feature>
<proteinExistence type="predicted"/>
<feature type="compositionally biased region" description="Polar residues" evidence="1">
    <location>
        <begin position="68"/>
        <end position="83"/>
    </location>
</feature>
<feature type="compositionally biased region" description="Low complexity" evidence="1">
    <location>
        <begin position="139"/>
        <end position="157"/>
    </location>
</feature>
<keyword evidence="2" id="KW-0472">Membrane</keyword>
<organism>
    <name type="scientific">Pyricularia oryzae (strain P131)</name>
    <name type="common">Rice blast fungus</name>
    <name type="synonym">Magnaporthe oryzae</name>
    <dbReference type="NCBI Taxonomy" id="1143193"/>
    <lineage>
        <taxon>Eukaryota</taxon>
        <taxon>Fungi</taxon>
        <taxon>Dikarya</taxon>
        <taxon>Ascomycota</taxon>
        <taxon>Pezizomycotina</taxon>
        <taxon>Sordariomycetes</taxon>
        <taxon>Sordariomycetidae</taxon>
        <taxon>Magnaporthales</taxon>
        <taxon>Pyriculariaceae</taxon>
        <taxon>Pyricularia</taxon>
    </lineage>
</organism>
<gene>
    <name evidence="3" type="ORF">OOW_P131scaffold01098g10</name>
</gene>
<dbReference type="AlphaFoldDB" id="L7J3W3"/>
<evidence type="ECO:0000313" key="3">
    <source>
        <dbReference type="EMBL" id="ELQ62225.1"/>
    </source>
</evidence>
<reference evidence="3" key="1">
    <citation type="journal article" date="2012" name="PLoS Genet.">
        <title>Comparative analysis of the genomes of two field isolates of the rice blast fungus Magnaporthe oryzae.</title>
        <authorList>
            <person name="Xue M."/>
            <person name="Yang J."/>
            <person name="Li Z."/>
            <person name="Hu S."/>
            <person name="Yao N."/>
            <person name="Dean R.A."/>
            <person name="Zhao W."/>
            <person name="Shen M."/>
            <person name="Zhang H."/>
            <person name="Li C."/>
            <person name="Liu L."/>
            <person name="Cao L."/>
            <person name="Xu X."/>
            <person name="Xing Y."/>
            <person name="Hsiang T."/>
            <person name="Zhang Z."/>
            <person name="Xu J.R."/>
            <person name="Peng Y.L."/>
        </authorList>
    </citation>
    <scope>NUCLEOTIDE SEQUENCE [LARGE SCALE GENOMIC DNA]</scope>
    <source>
        <strain evidence="3">P131</strain>
    </source>
</reference>
<dbReference type="EMBL" id="JH794825">
    <property type="protein sequence ID" value="ELQ62225.1"/>
    <property type="molecule type" value="Genomic_DNA"/>
</dbReference>
<feature type="transmembrane region" description="Helical" evidence="2">
    <location>
        <begin position="91"/>
        <end position="114"/>
    </location>
</feature>
<feature type="region of interest" description="Disordered" evidence="1">
    <location>
        <begin position="1"/>
        <end position="85"/>
    </location>
</feature>
<evidence type="ECO:0008006" key="4">
    <source>
        <dbReference type="Google" id="ProtNLM"/>
    </source>
</evidence>
<feature type="region of interest" description="Disordered" evidence="1">
    <location>
        <begin position="332"/>
        <end position="363"/>
    </location>
</feature>
<protein>
    <recommendedName>
        <fullName evidence="4">Apple domain-containing protein</fullName>
    </recommendedName>
</protein>